<dbReference type="Pfam" id="PF15866">
    <property type="entry name" value="DUF4729"/>
    <property type="match status" value="1"/>
</dbReference>
<evidence type="ECO:0000313" key="3">
    <source>
        <dbReference type="EMBL" id="TDG40604.1"/>
    </source>
</evidence>
<feature type="domain" description="DUF4729" evidence="2">
    <location>
        <begin position="24"/>
        <end position="210"/>
    </location>
</feature>
<organism evidence="3 4">
    <name type="scientific">Drosophila navojoa</name>
    <name type="common">Fruit fly</name>
    <dbReference type="NCBI Taxonomy" id="7232"/>
    <lineage>
        <taxon>Eukaryota</taxon>
        <taxon>Metazoa</taxon>
        <taxon>Ecdysozoa</taxon>
        <taxon>Arthropoda</taxon>
        <taxon>Hexapoda</taxon>
        <taxon>Insecta</taxon>
        <taxon>Pterygota</taxon>
        <taxon>Neoptera</taxon>
        <taxon>Endopterygota</taxon>
        <taxon>Diptera</taxon>
        <taxon>Brachycera</taxon>
        <taxon>Muscomorpha</taxon>
        <taxon>Ephydroidea</taxon>
        <taxon>Drosophilidae</taxon>
        <taxon>Drosophila</taxon>
    </lineage>
</organism>
<dbReference type="EMBL" id="LSRL02000530">
    <property type="protein sequence ID" value="TDG40604.1"/>
    <property type="molecule type" value="Genomic_DNA"/>
</dbReference>
<sequence>MLEDMGRSRESGGRQQLEQERHPCPLAGCGALLAESELLAHLFNEHMTETPRKPMEFALRMRRVDTGERTLLLLVHWQLPVGQDQCLGVLNWTGSARRCLFEPQRHLQFGQAALAACLPVLVMARRTTWSALVAECPELDNGHPSRDNMVYLFWLLAPATRQPVHASLGFINRKLQCGLRVLCQLRGLGSRRQLSQQWLMLSESQMDQMCCPHGSSCFVELVIIGGG</sequence>
<dbReference type="OMA" id="VDHDQCL"/>
<proteinExistence type="predicted"/>
<evidence type="ECO:0000256" key="1">
    <source>
        <dbReference type="SAM" id="MobiDB-lite"/>
    </source>
</evidence>
<accession>A0A484AW21</accession>
<evidence type="ECO:0000259" key="2">
    <source>
        <dbReference type="Pfam" id="PF15866"/>
    </source>
</evidence>
<comment type="caution">
    <text evidence="3">The sequence shown here is derived from an EMBL/GenBank/DDBJ whole genome shotgun (WGS) entry which is preliminary data.</text>
</comment>
<gene>
    <name evidence="3" type="ORF">AWZ03_012975</name>
</gene>
<dbReference type="InterPro" id="IPR031732">
    <property type="entry name" value="DUF4729"/>
</dbReference>
<evidence type="ECO:0000313" key="4">
    <source>
        <dbReference type="Proteomes" id="UP000295192"/>
    </source>
</evidence>
<feature type="region of interest" description="Disordered" evidence="1">
    <location>
        <begin position="1"/>
        <end position="20"/>
    </location>
</feature>
<dbReference type="KEGG" id="dnv:108655858"/>
<name>A0A484AW21_DRONA</name>
<reference evidence="3 4" key="1">
    <citation type="journal article" date="2019" name="J. Hered.">
        <title>An Improved Genome Assembly for Drosophila navojoa, the Basal Species in the mojavensis Cluster.</title>
        <authorList>
            <person name="Vanderlinde T."/>
            <person name="Dupim E.G."/>
            <person name="Nazario-Yepiz N.O."/>
            <person name="Carvalho A.B."/>
        </authorList>
    </citation>
    <scope>NUCLEOTIDE SEQUENCE [LARGE SCALE GENOMIC DNA]</scope>
    <source>
        <strain evidence="3">Navoj_Jal97</strain>
        <tissue evidence="3">Whole organism</tissue>
    </source>
</reference>
<protein>
    <recommendedName>
        <fullName evidence="2">DUF4729 domain-containing protein</fullName>
    </recommendedName>
</protein>
<keyword evidence="4" id="KW-1185">Reference proteome</keyword>
<dbReference type="AlphaFoldDB" id="A0A484AW21"/>
<dbReference type="Proteomes" id="UP000295192">
    <property type="component" value="Unassembled WGS sequence"/>
</dbReference>
<dbReference type="OrthoDB" id="7736976at2759"/>